<evidence type="ECO:0000259" key="1">
    <source>
        <dbReference type="Pfam" id="PF00905"/>
    </source>
</evidence>
<reference evidence="3 4" key="1">
    <citation type="submission" date="2018-06" db="EMBL/GenBank/DDBJ databases">
        <title>Sphaerisporangium craniellae sp. nov., isolated from a marine sponge in the South China Sea.</title>
        <authorList>
            <person name="Li L."/>
        </authorList>
    </citation>
    <scope>NUCLEOTIDE SEQUENCE [LARGE SCALE GENOMIC DNA]</scope>
    <source>
        <strain evidence="3 4">LHW63015</strain>
    </source>
</reference>
<evidence type="ECO:0000259" key="2">
    <source>
        <dbReference type="Pfam" id="PF05223"/>
    </source>
</evidence>
<dbReference type="GO" id="GO:0071972">
    <property type="term" value="F:peptidoglycan L,D-transpeptidase activity"/>
    <property type="evidence" value="ECO:0007669"/>
    <property type="project" value="TreeGrafter"/>
</dbReference>
<sequence length="514" mass="54284">MPMKRLLVLLTVVLAVLVGAGVFVLYPRLMPVRGTPEEIARAYLAAWRAGDLGAMRVMVADPPADFAARHRRFDAGFRVASLTVTAKTLTRDGEEAARLAFEGTRRIRDLGPWPFSGTLRLAVRDRRWQVLWGPEVLHPALRDGGSLRLTEIKVPSAELLTRSGEAMPKDHAAESYLADLGGRLGPPVTGWAVEAERAGRARRLVTYQPTAKRKVRTTLSRPVQAAAARALDGVREAAAIVAVRPGTGEILAVADRLDPAARGRGERPRRAAFEEASRPGGVFQVVTAAALLSAGMTPQSTVACPRDFTPRGTRRIANPGRAAHGTVSLAKALAMSCDTAFARQAVDRLGGGKLAAQAAALGFGRRLGSGVRGTCGTPPGGAAGGVRGLPYDAIGHGAVRATPLCMALVAAAVRNGTWHPPRLTAARTARALDKVRPKDVPVPRDVLSGLRAMLRAEAAQRRLAKGSAGHMGGTRTDAWFAGYRGDVAFAVLVKNGGPPRASALPIAARFLRAL</sequence>
<dbReference type="EMBL" id="QMEY01000011">
    <property type="protein sequence ID" value="RBQ17601.1"/>
    <property type="molecule type" value="Genomic_DNA"/>
</dbReference>
<name>A0A366LUJ0_9ACTN</name>
<organism evidence="3 4">
    <name type="scientific">Spongiactinospora rosea</name>
    <dbReference type="NCBI Taxonomy" id="2248750"/>
    <lineage>
        <taxon>Bacteria</taxon>
        <taxon>Bacillati</taxon>
        <taxon>Actinomycetota</taxon>
        <taxon>Actinomycetes</taxon>
        <taxon>Streptosporangiales</taxon>
        <taxon>Streptosporangiaceae</taxon>
        <taxon>Spongiactinospora</taxon>
    </lineage>
</organism>
<dbReference type="GO" id="GO:0008658">
    <property type="term" value="F:penicillin binding"/>
    <property type="evidence" value="ECO:0007669"/>
    <property type="project" value="InterPro"/>
</dbReference>
<gene>
    <name evidence="3" type="ORF">DP939_24910</name>
</gene>
<evidence type="ECO:0008006" key="5">
    <source>
        <dbReference type="Google" id="ProtNLM"/>
    </source>
</evidence>
<dbReference type="InterPro" id="IPR007887">
    <property type="entry name" value="MecA_N"/>
</dbReference>
<dbReference type="Proteomes" id="UP000253303">
    <property type="component" value="Unassembled WGS sequence"/>
</dbReference>
<dbReference type="SUPFAM" id="SSF56601">
    <property type="entry name" value="beta-lactamase/transpeptidase-like"/>
    <property type="match status" value="1"/>
</dbReference>
<dbReference type="AlphaFoldDB" id="A0A366LUJ0"/>
<accession>A0A366LUJ0</accession>
<dbReference type="InterPro" id="IPR001460">
    <property type="entry name" value="PCN-bd_Tpept"/>
</dbReference>
<protein>
    <recommendedName>
        <fullName evidence="5">Penicillin-binding protein</fullName>
    </recommendedName>
</protein>
<keyword evidence="4" id="KW-1185">Reference proteome</keyword>
<feature type="domain" description="NTF2-like N-terminal transpeptidase" evidence="2">
    <location>
        <begin position="35"/>
        <end position="143"/>
    </location>
</feature>
<dbReference type="InterPro" id="IPR012338">
    <property type="entry name" value="Beta-lactam/transpept-like"/>
</dbReference>
<feature type="domain" description="Penicillin-binding protein transpeptidase" evidence="1">
    <location>
        <begin position="239"/>
        <end position="512"/>
    </location>
</feature>
<dbReference type="Pfam" id="PF05223">
    <property type="entry name" value="MecA_N"/>
    <property type="match status" value="1"/>
</dbReference>
<evidence type="ECO:0000313" key="4">
    <source>
        <dbReference type="Proteomes" id="UP000253303"/>
    </source>
</evidence>
<dbReference type="InterPro" id="IPR050515">
    <property type="entry name" value="Beta-lactam/transpept"/>
</dbReference>
<comment type="caution">
    <text evidence="3">The sequence shown here is derived from an EMBL/GenBank/DDBJ whole genome shotgun (WGS) entry which is preliminary data.</text>
</comment>
<evidence type="ECO:0000313" key="3">
    <source>
        <dbReference type="EMBL" id="RBQ17601.1"/>
    </source>
</evidence>
<dbReference type="PANTHER" id="PTHR30627:SF24">
    <property type="entry name" value="PENICILLIN-BINDING PROTEIN 4B"/>
    <property type="match status" value="1"/>
</dbReference>
<dbReference type="PANTHER" id="PTHR30627">
    <property type="entry name" value="PEPTIDOGLYCAN D,D-TRANSPEPTIDASE"/>
    <property type="match status" value="1"/>
</dbReference>
<dbReference type="GO" id="GO:0046677">
    <property type="term" value="P:response to antibiotic"/>
    <property type="evidence" value="ECO:0007669"/>
    <property type="project" value="InterPro"/>
</dbReference>
<dbReference type="Gene3D" id="3.40.710.10">
    <property type="entry name" value="DD-peptidase/beta-lactamase superfamily"/>
    <property type="match status" value="1"/>
</dbReference>
<proteinExistence type="predicted"/>
<dbReference type="Pfam" id="PF00905">
    <property type="entry name" value="Transpeptidase"/>
    <property type="match status" value="1"/>
</dbReference>
<dbReference type="GO" id="GO:0071555">
    <property type="term" value="P:cell wall organization"/>
    <property type="evidence" value="ECO:0007669"/>
    <property type="project" value="TreeGrafter"/>
</dbReference>
<dbReference type="GO" id="GO:0005886">
    <property type="term" value="C:plasma membrane"/>
    <property type="evidence" value="ECO:0007669"/>
    <property type="project" value="TreeGrafter"/>
</dbReference>